<evidence type="ECO:0000313" key="2">
    <source>
        <dbReference type="Proteomes" id="UP001229355"/>
    </source>
</evidence>
<accession>A0ABY8DBH3</accession>
<evidence type="ECO:0000313" key="1">
    <source>
        <dbReference type="EMBL" id="WEX88250.1"/>
    </source>
</evidence>
<name>A0ABY8DBH3_9HYPH</name>
<dbReference type="Gene3D" id="3.40.930.10">
    <property type="entry name" value="Mannitol-specific EII, Chain A"/>
    <property type="match status" value="1"/>
</dbReference>
<proteinExistence type="predicted"/>
<reference evidence="1 2" key="1">
    <citation type="submission" date="2023-03" db="EMBL/GenBank/DDBJ databases">
        <authorList>
            <person name="Kaur S."/>
            <person name="Espinosa-Saiz D."/>
            <person name="Velazquez E."/>
            <person name="Menendez E."/>
            <person name="diCenzo G.C."/>
        </authorList>
    </citation>
    <scope>NUCLEOTIDE SEQUENCE [LARGE SCALE GENOMIC DNA]</scope>
    <source>
        <strain evidence="1 2">LMG 24692</strain>
    </source>
</reference>
<dbReference type="Proteomes" id="UP001229355">
    <property type="component" value="Chromosome 1"/>
</dbReference>
<dbReference type="EMBL" id="CP120373">
    <property type="protein sequence ID" value="WEX88250.1"/>
    <property type="molecule type" value="Genomic_DNA"/>
</dbReference>
<keyword evidence="2" id="KW-1185">Reference proteome</keyword>
<gene>
    <name evidence="1" type="ORF">PZN02_000719</name>
</gene>
<sequence length="69" mass="7313">MKISEIISPESVRLDLTSPSRTSLLQTISEIAGTALGIGASEIFLALSNREKLGSTTAPRVLSDAQRTL</sequence>
<dbReference type="InterPro" id="IPR016152">
    <property type="entry name" value="PTrfase/Anion_transptr"/>
</dbReference>
<dbReference type="SUPFAM" id="SSF55804">
    <property type="entry name" value="Phoshotransferase/anion transport protein"/>
    <property type="match status" value="1"/>
</dbReference>
<protein>
    <submittedName>
        <fullName evidence="1">Uncharacterized protein</fullName>
    </submittedName>
</protein>
<organism evidence="1 2">
    <name type="scientific">Sinorhizobium garamanticum</name>
    <dbReference type="NCBI Taxonomy" id="680247"/>
    <lineage>
        <taxon>Bacteria</taxon>
        <taxon>Pseudomonadati</taxon>
        <taxon>Pseudomonadota</taxon>
        <taxon>Alphaproteobacteria</taxon>
        <taxon>Hyphomicrobiales</taxon>
        <taxon>Rhizobiaceae</taxon>
        <taxon>Sinorhizobium/Ensifer group</taxon>
        <taxon>Sinorhizobium</taxon>
    </lineage>
</organism>
<dbReference type="RefSeq" id="WP_280660251.1">
    <property type="nucleotide sequence ID" value="NZ_CP120373.1"/>
</dbReference>